<dbReference type="GO" id="GO:0003677">
    <property type="term" value="F:DNA binding"/>
    <property type="evidence" value="ECO:0007669"/>
    <property type="project" value="UniProtKB-KW"/>
</dbReference>
<evidence type="ECO:0000259" key="3">
    <source>
        <dbReference type="Pfam" id="PF14659"/>
    </source>
</evidence>
<reference evidence="4" key="1">
    <citation type="submission" date="2021-01" db="EMBL/GenBank/DDBJ databases">
        <title>Whole genome shotgun sequence of Actinoplanes cyaneus NBRC 14990.</title>
        <authorList>
            <person name="Komaki H."/>
            <person name="Tamura T."/>
        </authorList>
    </citation>
    <scope>NUCLEOTIDE SEQUENCE</scope>
    <source>
        <strain evidence="4">NBRC 14990</strain>
    </source>
</reference>
<dbReference type="InterPro" id="IPR010998">
    <property type="entry name" value="Integrase_recombinase_N"/>
</dbReference>
<dbReference type="SUPFAM" id="SSF56349">
    <property type="entry name" value="DNA breaking-rejoining enzymes"/>
    <property type="match status" value="1"/>
</dbReference>
<feature type="domain" description="Integrase SAM-like N-terminal" evidence="3">
    <location>
        <begin position="132"/>
        <end position="183"/>
    </location>
</feature>
<gene>
    <name evidence="4" type="ORF">Acy02nite_47000</name>
</gene>
<comment type="caution">
    <text evidence="4">The sequence shown here is derived from an EMBL/GenBank/DDBJ whole genome shotgun (WGS) entry which is preliminary data.</text>
</comment>
<dbReference type="Pfam" id="PF14659">
    <property type="entry name" value="Phage_int_SAM_3"/>
    <property type="match status" value="1"/>
</dbReference>
<keyword evidence="5" id="KW-1185">Reference proteome</keyword>
<organism evidence="4 5">
    <name type="scientific">Actinoplanes cyaneus</name>
    <dbReference type="NCBI Taxonomy" id="52696"/>
    <lineage>
        <taxon>Bacteria</taxon>
        <taxon>Bacillati</taxon>
        <taxon>Actinomycetota</taxon>
        <taxon>Actinomycetes</taxon>
        <taxon>Micromonosporales</taxon>
        <taxon>Micromonosporaceae</taxon>
        <taxon>Actinoplanes</taxon>
    </lineage>
</organism>
<sequence>MASPVPFKICRCKDPDTGRALLRHCPKLRRPNRSFSPTHGQWAYQFELPPTSDGKRRQLRPSTGFADRQDAQAEIDQVALLHSLAGRDKRQRTAIGDLIQTSRHTTGVLPDTDTDTVRRRLRAGDPLADTPTLAEYLNDWITVIEVDDNTRRTYASHIATHLIPVLGGVPLDQLRPQHIYTLIRAINERNDTLLAQQNSPDPAVRRSAAGRRPTGPATRSRSAPPCAKPSTTPCCTASSPASPIRPPWSRPRTRGRGRSSGNPNACSGG</sequence>
<proteinExistence type="predicted"/>
<evidence type="ECO:0000256" key="1">
    <source>
        <dbReference type="ARBA" id="ARBA00023125"/>
    </source>
</evidence>
<dbReference type="AlphaFoldDB" id="A0A919IJC0"/>
<accession>A0A919IJC0</accession>
<dbReference type="InterPro" id="IPR004107">
    <property type="entry name" value="Integrase_SAM-like_N"/>
</dbReference>
<name>A0A919IJC0_9ACTN</name>
<feature type="region of interest" description="Disordered" evidence="2">
    <location>
        <begin position="195"/>
        <end position="269"/>
    </location>
</feature>
<dbReference type="InterPro" id="IPR011010">
    <property type="entry name" value="DNA_brk_join_enz"/>
</dbReference>
<dbReference type="Proteomes" id="UP000619479">
    <property type="component" value="Unassembled WGS sequence"/>
</dbReference>
<dbReference type="GO" id="GO:0015074">
    <property type="term" value="P:DNA integration"/>
    <property type="evidence" value="ECO:0007669"/>
    <property type="project" value="InterPro"/>
</dbReference>
<evidence type="ECO:0000256" key="2">
    <source>
        <dbReference type="SAM" id="MobiDB-lite"/>
    </source>
</evidence>
<feature type="region of interest" description="Disordered" evidence="2">
    <location>
        <begin position="46"/>
        <end position="66"/>
    </location>
</feature>
<evidence type="ECO:0000313" key="5">
    <source>
        <dbReference type="Proteomes" id="UP000619479"/>
    </source>
</evidence>
<dbReference type="Gene3D" id="1.10.150.130">
    <property type="match status" value="1"/>
</dbReference>
<keyword evidence="1" id="KW-0238">DNA-binding</keyword>
<evidence type="ECO:0000313" key="4">
    <source>
        <dbReference type="EMBL" id="GID66819.1"/>
    </source>
</evidence>
<feature type="compositionally biased region" description="Polar residues" evidence="2">
    <location>
        <begin position="229"/>
        <end position="241"/>
    </location>
</feature>
<dbReference type="EMBL" id="BOMH01000036">
    <property type="protein sequence ID" value="GID66819.1"/>
    <property type="molecule type" value="Genomic_DNA"/>
</dbReference>
<protein>
    <recommendedName>
        <fullName evidence="3">Integrase SAM-like N-terminal domain-containing protein</fullName>
    </recommendedName>
</protein>
<dbReference type="RefSeq" id="WP_239175115.1">
    <property type="nucleotide sequence ID" value="NZ_BAAAUC010000001.1"/>
</dbReference>